<protein>
    <recommendedName>
        <fullName evidence="3">DUF4303 domain-containing protein</fullName>
    </recommendedName>
</protein>
<accession>A0A9Q5SD01</accession>
<evidence type="ECO:0008006" key="3">
    <source>
        <dbReference type="Google" id="ProtNLM"/>
    </source>
</evidence>
<comment type="caution">
    <text evidence="1">The sequence shown here is derived from an EMBL/GenBank/DDBJ whole genome shotgun (WGS) entry which is preliminary data.</text>
</comment>
<evidence type="ECO:0000313" key="2">
    <source>
        <dbReference type="Proteomes" id="UP000194733"/>
    </source>
</evidence>
<name>A0A9Q5SD01_BACTU</name>
<dbReference type="EMBL" id="NFCY01000029">
    <property type="protein sequence ID" value="OTX42648.1"/>
    <property type="molecule type" value="Genomic_DNA"/>
</dbReference>
<evidence type="ECO:0000313" key="1">
    <source>
        <dbReference type="EMBL" id="OTX42648.1"/>
    </source>
</evidence>
<proteinExistence type="predicted"/>
<reference evidence="1 2" key="1">
    <citation type="submission" date="2016-10" db="EMBL/GenBank/DDBJ databases">
        <title>Comparative genomics of Bacillus thuringiensis reveals a path to pathogens against multiple invertebrate hosts.</title>
        <authorList>
            <person name="Zheng J."/>
            <person name="Gao Q."/>
            <person name="Liu H."/>
            <person name="Peng D."/>
            <person name="Ruan L."/>
            <person name="Sun M."/>
        </authorList>
    </citation>
    <scope>NUCLEOTIDE SEQUENCE [LARGE SCALE GENOMIC DNA]</scope>
    <source>
        <strain evidence="1">BGSC 4BB1</strain>
    </source>
</reference>
<sequence length="169" mass="19778">MKMQLQESLYVGLKNAIRCHYNELITRCGVDTIYGYSILTDDGVNSIGPVANKERLIKVDKSDPLYHYYRYGAVEWSEWDDFGMFDEVNKIIKEYHETVKDDFNMRVNTLLKELLSVLMELDSEGLFEDRNDNRFLIICVTDSLNEIMIESARLLNTLKVYEEYASEFA</sequence>
<dbReference type="RefSeq" id="WP_065212491.1">
    <property type="nucleotide sequence ID" value="NZ_NFCY01000029.1"/>
</dbReference>
<organism evidence="1 2">
    <name type="scientific">Bacillus thuringiensis serovar sooncheon</name>
    <dbReference type="NCBI Taxonomy" id="180891"/>
    <lineage>
        <taxon>Bacteria</taxon>
        <taxon>Bacillati</taxon>
        <taxon>Bacillota</taxon>
        <taxon>Bacilli</taxon>
        <taxon>Bacillales</taxon>
        <taxon>Bacillaceae</taxon>
        <taxon>Bacillus</taxon>
        <taxon>Bacillus cereus group</taxon>
    </lineage>
</organism>
<dbReference type="Proteomes" id="UP000194733">
    <property type="component" value="Unassembled WGS sequence"/>
</dbReference>
<dbReference type="InterPro" id="IPR025409">
    <property type="entry name" value="DUF4303"/>
</dbReference>
<dbReference type="Pfam" id="PF14136">
    <property type="entry name" value="DUF4303"/>
    <property type="match status" value="1"/>
</dbReference>
<dbReference type="AlphaFoldDB" id="A0A9Q5SD01"/>
<gene>
    <name evidence="1" type="ORF">BK724_25110</name>
</gene>